<proteinExistence type="predicted"/>
<accession>A0A6D2J3V2</accession>
<comment type="caution">
    <text evidence="1">The sequence shown here is derived from an EMBL/GenBank/DDBJ whole genome shotgun (WGS) entry which is preliminary data.</text>
</comment>
<organism evidence="1 2">
    <name type="scientific">Microthlaspi erraticum</name>
    <dbReference type="NCBI Taxonomy" id="1685480"/>
    <lineage>
        <taxon>Eukaryota</taxon>
        <taxon>Viridiplantae</taxon>
        <taxon>Streptophyta</taxon>
        <taxon>Embryophyta</taxon>
        <taxon>Tracheophyta</taxon>
        <taxon>Spermatophyta</taxon>
        <taxon>Magnoliopsida</taxon>
        <taxon>eudicotyledons</taxon>
        <taxon>Gunneridae</taxon>
        <taxon>Pentapetalae</taxon>
        <taxon>rosids</taxon>
        <taxon>malvids</taxon>
        <taxon>Brassicales</taxon>
        <taxon>Brassicaceae</taxon>
        <taxon>Coluteocarpeae</taxon>
        <taxon>Microthlaspi</taxon>
    </lineage>
</organism>
<dbReference type="Proteomes" id="UP000467841">
    <property type="component" value="Unassembled WGS sequence"/>
</dbReference>
<sequence length="119" mass="12794">MAPFSTKLHLNSSLCRTVTVLFLAELYHSSSPCRAHPSAKLIPPPSSSSCRAHLPTELISMPCSSPCRSHLLAELISLAVLISLPSSSPCRANLSAELISLLKCDSSSFYTELHHASSF</sequence>
<evidence type="ECO:0000313" key="2">
    <source>
        <dbReference type="Proteomes" id="UP000467841"/>
    </source>
</evidence>
<dbReference type="AlphaFoldDB" id="A0A6D2J3V2"/>
<keyword evidence="2" id="KW-1185">Reference proteome</keyword>
<dbReference type="EMBL" id="CACVBM020001138">
    <property type="protein sequence ID" value="CAA7033755.1"/>
    <property type="molecule type" value="Genomic_DNA"/>
</dbReference>
<evidence type="ECO:0000313" key="1">
    <source>
        <dbReference type="EMBL" id="CAA7033755.1"/>
    </source>
</evidence>
<name>A0A6D2J3V2_9BRAS</name>
<protein>
    <submittedName>
        <fullName evidence="1">Uncharacterized protein</fullName>
    </submittedName>
</protein>
<reference evidence="1" key="1">
    <citation type="submission" date="2020-01" db="EMBL/GenBank/DDBJ databases">
        <authorList>
            <person name="Mishra B."/>
        </authorList>
    </citation>
    <scope>NUCLEOTIDE SEQUENCE [LARGE SCALE GENOMIC DNA]</scope>
</reference>
<gene>
    <name evidence="1" type="ORF">MERR_LOCUS20990</name>
</gene>